<dbReference type="InterPro" id="IPR007337">
    <property type="entry name" value="RelB/DinJ"/>
</dbReference>
<evidence type="ECO:0000256" key="1">
    <source>
        <dbReference type="SAM" id="MobiDB-lite"/>
    </source>
</evidence>
<protein>
    <submittedName>
        <fullName evidence="2">Type II toxin-antitoxin system RelB/DinJ family antitoxin</fullName>
    </submittedName>
</protein>
<proteinExistence type="predicted"/>
<dbReference type="Proteomes" id="UP001431693">
    <property type="component" value="Unassembled WGS sequence"/>
</dbReference>
<reference evidence="2" key="1">
    <citation type="submission" date="2023-05" db="EMBL/GenBank/DDBJ databases">
        <title>[olsenella] sp. nov., isolated from a pig farm feces dump.</title>
        <authorList>
            <person name="Chang Y.-H."/>
        </authorList>
    </citation>
    <scope>NUCLEOTIDE SEQUENCE</scope>
    <source>
        <strain evidence="2">YH-ols2217</strain>
    </source>
</reference>
<name>A0ABT6ZLT9_9ACTN</name>
<dbReference type="Pfam" id="PF04221">
    <property type="entry name" value="RelB"/>
    <property type="match status" value="1"/>
</dbReference>
<dbReference type="EMBL" id="JASJEX010000003">
    <property type="protein sequence ID" value="MDJ1129759.1"/>
    <property type="molecule type" value="Genomic_DNA"/>
</dbReference>
<gene>
    <name evidence="2" type="ORF">QJ043_06680</name>
</gene>
<sequence>MPTATVERPSKPRSANPATAMITARMTPEKKEEGNAALKALGVTPSEAVNQLYDYVIRCGDLPFEPEEKVWPSQLLTDEEKRRRLEEAKARLEKIAASLPPYDPANDPFLYASNGDIARARAEQRLAEGKC</sequence>
<keyword evidence="3" id="KW-1185">Reference proteome</keyword>
<accession>A0ABT6ZLT9</accession>
<organism evidence="2 3">
    <name type="scientific">Kribbibacterium absianum</name>
    <dbReference type="NCBI Taxonomy" id="3044210"/>
    <lineage>
        <taxon>Bacteria</taxon>
        <taxon>Bacillati</taxon>
        <taxon>Actinomycetota</taxon>
        <taxon>Coriobacteriia</taxon>
        <taxon>Coriobacteriales</taxon>
        <taxon>Kribbibacteriaceae</taxon>
        <taxon>Kribbibacterium</taxon>
    </lineage>
</organism>
<evidence type="ECO:0000313" key="3">
    <source>
        <dbReference type="Proteomes" id="UP001431693"/>
    </source>
</evidence>
<dbReference type="InterPro" id="IPR013321">
    <property type="entry name" value="Arc_rbn_hlx_hlx"/>
</dbReference>
<evidence type="ECO:0000313" key="2">
    <source>
        <dbReference type="EMBL" id="MDJ1129759.1"/>
    </source>
</evidence>
<comment type="caution">
    <text evidence="2">The sequence shown here is derived from an EMBL/GenBank/DDBJ whole genome shotgun (WGS) entry which is preliminary data.</text>
</comment>
<dbReference type="RefSeq" id="WP_283712879.1">
    <property type="nucleotide sequence ID" value="NZ_JASJEW010000002.1"/>
</dbReference>
<feature type="region of interest" description="Disordered" evidence="1">
    <location>
        <begin position="1"/>
        <end position="22"/>
    </location>
</feature>
<dbReference type="Gene3D" id="1.10.1220.10">
    <property type="entry name" value="Met repressor-like"/>
    <property type="match status" value="1"/>
</dbReference>